<evidence type="ECO:0000256" key="2">
    <source>
        <dbReference type="ARBA" id="ARBA00005336"/>
    </source>
</evidence>
<dbReference type="InterPro" id="IPR037524">
    <property type="entry name" value="PA14/GLEYA"/>
</dbReference>
<dbReference type="InParanoid" id="A0A0C3FMC1"/>
<dbReference type="InterPro" id="IPR019800">
    <property type="entry name" value="Glyco_hydro_3_AS"/>
</dbReference>
<dbReference type="Proteomes" id="UP000054166">
    <property type="component" value="Unassembled WGS sequence"/>
</dbReference>
<dbReference type="HOGENOM" id="CLU_004542_4_0_1"/>
<dbReference type="Pfam" id="PF07691">
    <property type="entry name" value="PA14"/>
    <property type="match status" value="1"/>
</dbReference>
<dbReference type="Pfam" id="PF14310">
    <property type="entry name" value="Fn3-like"/>
    <property type="match status" value="1"/>
</dbReference>
<dbReference type="InterPro" id="IPR026891">
    <property type="entry name" value="Fn3-like"/>
</dbReference>
<dbReference type="PROSITE" id="PS51820">
    <property type="entry name" value="PA14"/>
    <property type="match status" value="1"/>
</dbReference>
<dbReference type="PANTHER" id="PTHR42715">
    <property type="entry name" value="BETA-GLUCOSIDASE"/>
    <property type="match status" value="1"/>
</dbReference>
<dbReference type="Gene3D" id="3.40.50.1700">
    <property type="entry name" value="Glycoside hydrolase family 3 C-terminal domain"/>
    <property type="match status" value="1"/>
</dbReference>
<dbReference type="Gene3D" id="3.20.20.300">
    <property type="entry name" value="Glycoside hydrolase, family 3, N-terminal domain"/>
    <property type="match status" value="1"/>
</dbReference>
<comment type="similarity">
    <text evidence="2 6">Belongs to the glycosyl hydrolase 3 family.</text>
</comment>
<dbReference type="SMART" id="SM00758">
    <property type="entry name" value="PA14"/>
    <property type="match status" value="1"/>
</dbReference>
<evidence type="ECO:0000256" key="6">
    <source>
        <dbReference type="RuleBase" id="RU361161"/>
    </source>
</evidence>
<evidence type="ECO:0000256" key="1">
    <source>
        <dbReference type="ARBA" id="ARBA00000448"/>
    </source>
</evidence>
<dbReference type="UniPathway" id="UPA00696"/>
<keyword evidence="5 6" id="KW-0326">Glycosidase</keyword>
<dbReference type="GO" id="GO:0008422">
    <property type="term" value="F:beta-glucosidase activity"/>
    <property type="evidence" value="ECO:0007669"/>
    <property type="project" value="UniProtKB-EC"/>
</dbReference>
<comment type="catalytic activity">
    <reaction evidence="1 6">
        <text>Hydrolysis of terminal, non-reducing beta-D-glucosyl residues with release of beta-D-glucose.</text>
        <dbReference type="EC" id="3.2.1.21"/>
    </reaction>
</comment>
<organism evidence="8 9">
    <name type="scientific">Piloderma croceum (strain F 1598)</name>
    <dbReference type="NCBI Taxonomy" id="765440"/>
    <lineage>
        <taxon>Eukaryota</taxon>
        <taxon>Fungi</taxon>
        <taxon>Dikarya</taxon>
        <taxon>Basidiomycota</taxon>
        <taxon>Agaricomycotina</taxon>
        <taxon>Agaricomycetes</taxon>
        <taxon>Agaricomycetidae</taxon>
        <taxon>Atheliales</taxon>
        <taxon>Atheliaceae</taxon>
        <taxon>Piloderma</taxon>
    </lineage>
</organism>
<dbReference type="PROSITE" id="PS00775">
    <property type="entry name" value="GLYCOSYL_HYDROL_F3"/>
    <property type="match status" value="1"/>
</dbReference>
<evidence type="ECO:0000256" key="4">
    <source>
        <dbReference type="ARBA" id="ARBA00022801"/>
    </source>
</evidence>
<dbReference type="Gene3D" id="2.60.40.10">
    <property type="entry name" value="Immunoglobulins"/>
    <property type="match status" value="1"/>
</dbReference>
<dbReference type="PANTHER" id="PTHR42715:SF27">
    <property type="entry name" value="BETA-GLUCOSIDASE-RELATED"/>
    <property type="match status" value="1"/>
</dbReference>
<name>A0A0C3FMC1_PILCF</name>
<dbReference type="InterPro" id="IPR036962">
    <property type="entry name" value="Glyco_hydro_3_N_sf"/>
</dbReference>
<dbReference type="SUPFAM" id="SSF51445">
    <property type="entry name" value="(Trans)glycosidases"/>
    <property type="match status" value="1"/>
</dbReference>
<evidence type="ECO:0000256" key="3">
    <source>
        <dbReference type="ARBA" id="ARBA00012744"/>
    </source>
</evidence>
<dbReference type="SMART" id="SM01217">
    <property type="entry name" value="Fn3_like"/>
    <property type="match status" value="1"/>
</dbReference>
<dbReference type="OrthoDB" id="47059at2759"/>
<feature type="domain" description="PA14" evidence="7">
    <location>
        <begin position="407"/>
        <end position="570"/>
    </location>
</feature>
<comment type="pathway">
    <text evidence="6">Glycan metabolism; cellulose degradation.</text>
</comment>
<dbReference type="AlphaFoldDB" id="A0A0C3FMC1"/>
<dbReference type="EC" id="3.2.1.21" evidence="3 6"/>
<keyword evidence="4 6" id="KW-0378">Hydrolase</keyword>
<reference evidence="9" key="2">
    <citation type="submission" date="2015-01" db="EMBL/GenBank/DDBJ databases">
        <title>Evolutionary Origins and Diversification of the Mycorrhizal Mutualists.</title>
        <authorList>
            <consortium name="DOE Joint Genome Institute"/>
            <consortium name="Mycorrhizal Genomics Consortium"/>
            <person name="Kohler A."/>
            <person name="Kuo A."/>
            <person name="Nagy L.G."/>
            <person name="Floudas D."/>
            <person name="Copeland A."/>
            <person name="Barry K.W."/>
            <person name="Cichocki N."/>
            <person name="Veneault-Fourrey C."/>
            <person name="LaButti K."/>
            <person name="Lindquist E.A."/>
            <person name="Lipzen A."/>
            <person name="Lundell T."/>
            <person name="Morin E."/>
            <person name="Murat C."/>
            <person name="Riley R."/>
            <person name="Ohm R."/>
            <person name="Sun H."/>
            <person name="Tunlid A."/>
            <person name="Henrissat B."/>
            <person name="Grigoriev I.V."/>
            <person name="Hibbett D.S."/>
            <person name="Martin F."/>
        </authorList>
    </citation>
    <scope>NUCLEOTIDE SEQUENCE [LARGE SCALE GENOMIC DNA]</scope>
    <source>
        <strain evidence="9">F 1598</strain>
    </source>
</reference>
<dbReference type="STRING" id="765440.A0A0C3FMC1"/>
<dbReference type="InterPro" id="IPR013783">
    <property type="entry name" value="Ig-like_fold"/>
</dbReference>
<dbReference type="InterPro" id="IPR036881">
    <property type="entry name" value="Glyco_hydro_3_C_sf"/>
</dbReference>
<reference evidence="8 9" key="1">
    <citation type="submission" date="2014-04" db="EMBL/GenBank/DDBJ databases">
        <authorList>
            <consortium name="DOE Joint Genome Institute"/>
            <person name="Kuo A."/>
            <person name="Tarkka M."/>
            <person name="Buscot F."/>
            <person name="Kohler A."/>
            <person name="Nagy L.G."/>
            <person name="Floudas D."/>
            <person name="Copeland A."/>
            <person name="Barry K.W."/>
            <person name="Cichocki N."/>
            <person name="Veneault-Fourrey C."/>
            <person name="LaButti K."/>
            <person name="Lindquist E.A."/>
            <person name="Lipzen A."/>
            <person name="Lundell T."/>
            <person name="Morin E."/>
            <person name="Murat C."/>
            <person name="Sun H."/>
            <person name="Tunlid A."/>
            <person name="Henrissat B."/>
            <person name="Grigoriev I.V."/>
            <person name="Hibbett D.S."/>
            <person name="Martin F."/>
            <person name="Nordberg H.P."/>
            <person name="Cantor M.N."/>
            <person name="Hua S.X."/>
        </authorList>
    </citation>
    <scope>NUCLEOTIDE SEQUENCE [LARGE SCALE GENOMIC DNA]</scope>
    <source>
        <strain evidence="8 9">F 1598</strain>
    </source>
</reference>
<gene>
    <name evidence="8" type="ORF">PILCRDRAFT_789133</name>
</gene>
<dbReference type="InterPro" id="IPR001764">
    <property type="entry name" value="Glyco_hydro_3_N"/>
</dbReference>
<keyword evidence="6" id="KW-0624">Polysaccharide degradation</keyword>
<dbReference type="InterPro" id="IPR050288">
    <property type="entry name" value="Cellulose_deg_GH3"/>
</dbReference>
<dbReference type="SUPFAM" id="SSF52279">
    <property type="entry name" value="Beta-D-glucan exohydrolase, C-terminal domain"/>
    <property type="match status" value="1"/>
</dbReference>
<dbReference type="InterPro" id="IPR017853">
    <property type="entry name" value="GH"/>
</dbReference>
<dbReference type="PRINTS" id="PR00133">
    <property type="entry name" value="GLHYDRLASE3"/>
</dbReference>
<evidence type="ECO:0000313" key="9">
    <source>
        <dbReference type="Proteomes" id="UP000054166"/>
    </source>
</evidence>
<protein>
    <recommendedName>
        <fullName evidence="3 6">beta-glucosidase</fullName>
        <ecNumber evidence="3 6">3.2.1.21</ecNumber>
    </recommendedName>
</protein>
<dbReference type="Pfam" id="PF00933">
    <property type="entry name" value="Glyco_hydro_3"/>
    <property type="match status" value="1"/>
</dbReference>
<dbReference type="GO" id="GO:0030245">
    <property type="term" value="P:cellulose catabolic process"/>
    <property type="evidence" value="ECO:0007669"/>
    <property type="project" value="UniProtKB-UniPathway"/>
</dbReference>
<proteinExistence type="inferred from homology"/>
<dbReference type="Pfam" id="PF01915">
    <property type="entry name" value="Glyco_hydro_3_C"/>
    <property type="match status" value="1"/>
</dbReference>
<keyword evidence="9" id="KW-1185">Reference proteome</keyword>
<dbReference type="InterPro" id="IPR011658">
    <property type="entry name" value="PA14_dom"/>
</dbReference>
<evidence type="ECO:0000256" key="5">
    <source>
        <dbReference type="ARBA" id="ARBA00023295"/>
    </source>
</evidence>
<accession>A0A0C3FMC1</accession>
<dbReference type="InterPro" id="IPR002772">
    <property type="entry name" value="Glyco_hydro_3_C"/>
</dbReference>
<dbReference type="Gene3D" id="2.60.120.260">
    <property type="entry name" value="Galactose-binding domain-like"/>
    <property type="match status" value="1"/>
</dbReference>
<sequence length="851" mass="93218">MSRSFLDASIPDLVEKLTVDEKISLLGAPNWWNTSAIDRLEIPAIRMSDGPNGVRGSSHFVSTPAQCLPCATSLASTFDIDLVHSVGSFLAEEAKMKSSVILLAPTCNIQRSPLAGRAFESFSEDPHLSGTLAGAYVNGLQSKGVAATIKHFVGNDQEHERTAADSVISDRALREVYLYPFMLAQKHAHPWAFMTSYGRIGGVHCSENPMLIQNILRKEWKFDGIVMSDWFGTYGVDESLNAGLDLEMPGPPRWRTSLLIHHCLACQKLLLPTVDERVANLLSFIQKMARKNPEVVYGDGFEGTRDSAQARVFCRKVAADGMVLLKNEKNLLPLTSPKIKKLAVIGPNARGRVISGGGSAALKASYIITPWEGILRNAPPGIEIKYELGCYAHKYLPTLEENLVTQSGEPGWLCTFYNHDAEGHPSREMGDFVLHDTRIKLNDFLPPGLTTTWTIKLRGLLTMDKTATYELGLTVAGRGKLWVDKKLTIDNWTKQTPGDFFYGQGTIEEKATVDLVAGKAVEVLVEYTNTPPDSSNGRIHCGNAQPALMRGVRLGGCEKIESEHAIAEAVNLASSCDAVVFIGGLTPEWESEGFDRPTLDMPGEQDELIRQLGKANPNTVAVLQTGSAVTMPWVGDVSGILQAWYSGNEVGNAIADILFGKVNPSACLPLTFPVRLEDIPAYPNLHSDDGKIYYKEGIYVGYKHYQAKKIEPLFGFGSGLSYTKFSYGRFSITPVTSHDELFGITITLTISNIGSVSGSKVVQAYVEFPDVGVTIPSLQLKGFAKARDIPPGGWQEVTITLDKYAISFWDSERGIWNASAGKYRVFLGYQGDRLIPGGEFELRKSFYWGGV</sequence>
<keyword evidence="6" id="KW-0119">Carbohydrate metabolism</keyword>
<dbReference type="EMBL" id="KN833002">
    <property type="protein sequence ID" value="KIM80919.1"/>
    <property type="molecule type" value="Genomic_DNA"/>
</dbReference>
<evidence type="ECO:0000259" key="7">
    <source>
        <dbReference type="PROSITE" id="PS51820"/>
    </source>
</evidence>
<evidence type="ECO:0000313" key="8">
    <source>
        <dbReference type="EMBL" id="KIM80919.1"/>
    </source>
</evidence>